<accession>A0ABN8D7R2</accession>
<keyword evidence="2" id="KW-1185">Reference proteome</keyword>
<reference evidence="1 2" key="1">
    <citation type="submission" date="2021-11" db="EMBL/GenBank/DDBJ databases">
        <authorList>
            <person name="Islam A."/>
            <person name="Islam S."/>
            <person name="Flora M.S."/>
            <person name="Rahman M."/>
            <person name="Ziaur R.M."/>
            <person name="Epstein J.H."/>
            <person name="Hassan M."/>
            <person name="Klassen M."/>
            <person name="Woodard K."/>
            <person name="Webb A."/>
            <person name="Webby R.J."/>
            <person name="El Zowalaty M.E."/>
        </authorList>
    </citation>
    <scope>NUCLEOTIDE SEQUENCE [LARGE SCALE GENOMIC DNA]</scope>
    <source>
        <strain evidence="1">Pbs1</strain>
    </source>
</reference>
<name>A0ABN8D7R2_9STRA</name>
<protein>
    <submittedName>
        <fullName evidence="1">Uncharacterized protein</fullName>
    </submittedName>
</protein>
<evidence type="ECO:0000313" key="2">
    <source>
        <dbReference type="Proteomes" id="UP001158986"/>
    </source>
</evidence>
<evidence type="ECO:0000313" key="1">
    <source>
        <dbReference type="EMBL" id="CAH0520269.1"/>
    </source>
</evidence>
<dbReference type="EMBL" id="CAKLCB010000345">
    <property type="protein sequence ID" value="CAH0520269.1"/>
    <property type="molecule type" value="Genomic_DNA"/>
</dbReference>
<organism evidence="1 2">
    <name type="scientific">Peronospora belbahrii</name>
    <dbReference type="NCBI Taxonomy" id="622444"/>
    <lineage>
        <taxon>Eukaryota</taxon>
        <taxon>Sar</taxon>
        <taxon>Stramenopiles</taxon>
        <taxon>Oomycota</taxon>
        <taxon>Peronosporomycetes</taxon>
        <taxon>Peronosporales</taxon>
        <taxon>Peronosporaceae</taxon>
        <taxon>Peronospora</taxon>
    </lineage>
</organism>
<proteinExistence type="predicted"/>
<sequence length="176" mass="20660">MIQENTVRLLIPSLVYRMTRCEPKDIDVLKHFLEYLNLYVTRPRKSSKYRSHLLYYVIIFSELWEKPTPSIEELTLRFKSVRITNGEMQQFVQLYCAFSKEKSSGCDQSNVENYLSDAITYNPNDYRNEKATIPAHASVLWLQSKLEMSLPAEALREQLDGDKKELLRLSTPLVLY</sequence>
<comment type="caution">
    <text evidence="1">The sequence shown here is derived from an EMBL/GenBank/DDBJ whole genome shotgun (WGS) entry which is preliminary data.</text>
</comment>
<gene>
    <name evidence="1" type="ORF">PBS001_LOCUS6760</name>
</gene>
<dbReference type="Proteomes" id="UP001158986">
    <property type="component" value="Unassembled WGS sequence"/>
</dbReference>